<dbReference type="Pfam" id="PF00425">
    <property type="entry name" value="Chorismate_bind"/>
    <property type="match status" value="1"/>
</dbReference>
<dbReference type="InterPro" id="IPR029062">
    <property type="entry name" value="Class_I_gatase-like"/>
</dbReference>
<sequence>MTAMTRPTDTTHRWTTPAGVEVTRRSTGLDPARADAELARLESALDTRRGLLMSGRSEQPGRYRPHDLGHVDPPVEVTAVGDRVYARALNARGRVLLPALADVLLPYGARLDAGEGVVSADAGEGLGPLTEEDRTRRPSVLNLLRCIISGFAGPQDPVWGLYGAFGYDLVLGFDPVPLHQDRDPRDRTMVLHLPDTVLEVDRQRGTATRHDYEFSYAGRSTAGLDRATPAAPYAPPAEPPAYRDHAPGEYAQLVRRAQQRFRDGEMFEAVPGQSFHRPSASAPSEVFRRLRSRNPAPYGLLMNLAAGEHLVGASPEMFVRVDPRTRTVESCPISGTIARGNGPLEDAEQVRTLLDSRKEESELTMCTDVDRNDKARVCEPGSVQLLARRQIELYSTLIHTVDHVRGRLRGDRDALDAFLTHMWAVTVTGAPKRAAVAFIEENERSPRRWYGGAVGRIGFDGGLDTALTLRTIQIRDGVATVRAGATLLFDSDPEAEESETVLKAFALIDAVENPAPAGPPAGPAPLAAPVRAGAAATGGSTGAARRILLVDHQDSFVHTLADYFRQTGADVVTYRAGFPPELLDSLAPDLLVLSPGPGRPADFAMSALLDAALARDLPVFGVCLGLQGLVEHFGGTLGVLPLPVHGKPSPVDVLDGGGTLFKNLPARIHAGRYHSLYAEPGTLPEVFEVTACTPDGTVMAIEHRDLPVAAVQFHPESIMTTENGAGYALIANAVAGLTRTAAPRIGAGSL</sequence>
<dbReference type="RefSeq" id="WP_202205077.1">
    <property type="nucleotide sequence ID" value="NZ_BNEE01000006.1"/>
</dbReference>
<name>A0A919LJ67_9ACTN</name>
<dbReference type="InterPro" id="IPR006221">
    <property type="entry name" value="TrpG/PapA_dom"/>
</dbReference>
<keyword evidence="2" id="KW-0057">Aromatic amino acid biosynthesis</keyword>
<evidence type="ECO:0000259" key="4">
    <source>
        <dbReference type="Pfam" id="PF00425"/>
    </source>
</evidence>
<protein>
    <recommendedName>
        <fullName evidence="2">Anthranilate synthase</fullName>
        <ecNumber evidence="2">4.1.3.27</ecNumber>
    </recommendedName>
</protein>
<feature type="domain" description="Chorismate-utilising enzyme C-terminal" evidence="4">
    <location>
        <begin position="249"/>
        <end position="503"/>
    </location>
</feature>
<keyword evidence="2" id="KW-0822">Tryptophan biosynthesis</keyword>
<gene>
    <name evidence="5" type="ORF">Sxan_35580</name>
</gene>
<organism evidence="5 6">
    <name type="scientific">Streptomyces xanthophaeus</name>
    <dbReference type="NCBI Taxonomy" id="67385"/>
    <lineage>
        <taxon>Bacteria</taxon>
        <taxon>Bacillati</taxon>
        <taxon>Actinomycetota</taxon>
        <taxon>Actinomycetes</taxon>
        <taxon>Kitasatosporales</taxon>
        <taxon>Streptomycetaceae</taxon>
        <taxon>Streptomyces</taxon>
    </lineage>
</organism>
<comment type="pathway">
    <text evidence="2">Amino-acid biosynthesis; L-tryptophan biosynthesis; L-tryptophan from chorismate: step 1/5.</text>
</comment>
<dbReference type="PRINTS" id="PR00097">
    <property type="entry name" value="ANTSNTHASEII"/>
</dbReference>
<dbReference type="GO" id="GO:0000162">
    <property type="term" value="P:L-tryptophan biosynthetic process"/>
    <property type="evidence" value="ECO:0007669"/>
    <property type="project" value="UniProtKB-UniRule"/>
</dbReference>
<dbReference type="CDD" id="cd01743">
    <property type="entry name" value="GATase1_Anthranilate_Synthase"/>
    <property type="match status" value="1"/>
</dbReference>
<dbReference type="EMBL" id="BNEE01000006">
    <property type="protein sequence ID" value="GHI86194.1"/>
    <property type="molecule type" value="Genomic_DNA"/>
</dbReference>
<dbReference type="InterPro" id="IPR005801">
    <property type="entry name" value="ADC_synthase"/>
</dbReference>
<evidence type="ECO:0000259" key="3">
    <source>
        <dbReference type="Pfam" id="PF00117"/>
    </source>
</evidence>
<dbReference type="InterPro" id="IPR010112">
    <property type="entry name" value="TrpE-G_bact"/>
</dbReference>
<feature type="domain" description="Glutamine amidotransferase" evidence="3">
    <location>
        <begin position="548"/>
        <end position="723"/>
    </location>
</feature>
<dbReference type="Gene3D" id="3.40.50.880">
    <property type="match status" value="1"/>
</dbReference>
<keyword evidence="1" id="KW-0315">Glutamine amidotransferase</keyword>
<dbReference type="NCBIfam" id="NF010081">
    <property type="entry name" value="PRK13566.1"/>
    <property type="match status" value="1"/>
</dbReference>
<dbReference type="GO" id="GO:0004049">
    <property type="term" value="F:anthranilate synthase activity"/>
    <property type="evidence" value="ECO:0007669"/>
    <property type="project" value="UniProtKB-UniRule"/>
</dbReference>
<evidence type="ECO:0000313" key="5">
    <source>
        <dbReference type="EMBL" id="GHI86194.1"/>
    </source>
</evidence>
<dbReference type="NCBIfam" id="TIGR01815">
    <property type="entry name" value="TrpE-clade3"/>
    <property type="match status" value="1"/>
</dbReference>
<keyword evidence="2" id="KW-0028">Amino-acid biosynthesis</keyword>
<dbReference type="AlphaFoldDB" id="A0A919LJ67"/>
<dbReference type="PIRSF" id="PIRSF036934">
    <property type="entry name" value="TrpE-G"/>
    <property type="match status" value="1"/>
</dbReference>
<proteinExistence type="predicted"/>
<dbReference type="EC" id="4.1.3.27" evidence="2"/>
<dbReference type="InterPro" id="IPR015890">
    <property type="entry name" value="Chorismate_C"/>
</dbReference>
<evidence type="ECO:0000256" key="2">
    <source>
        <dbReference type="PIRNR" id="PIRNR036934"/>
    </source>
</evidence>
<accession>A0A919LJ67</accession>
<keyword evidence="2" id="KW-0456">Lyase</keyword>
<dbReference type="Gene3D" id="3.60.120.10">
    <property type="entry name" value="Anthranilate synthase"/>
    <property type="match status" value="1"/>
</dbReference>
<evidence type="ECO:0000256" key="1">
    <source>
        <dbReference type="ARBA" id="ARBA00022962"/>
    </source>
</evidence>
<dbReference type="InterPro" id="IPR019999">
    <property type="entry name" value="Anth_synth_I-like"/>
</dbReference>
<dbReference type="Pfam" id="PF00117">
    <property type="entry name" value="GATase"/>
    <property type="match status" value="1"/>
</dbReference>
<keyword evidence="6" id="KW-1185">Reference proteome</keyword>
<reference evidence="5" key="1">
    <citation type="submission" date="2020-09" db="EMBL/GenBank/DDBJ databases">
        <title>Whole genome shotgun sequence of Streptomyces xanthophaeus NBRC 12829.</title>
        <authorList>
            <person name="Komaki H."/>
            <person name="Tamura T."/>
        </authorList>
    </citation>
    <scope>NUCLEOTIDE SEQUENCE</scope>
    <source>
        <strain evidence="5">NBRC 12829</strain>
    </source>
</reference>
<comment type="catalytic activity">
    <reaction evidence="2">
        <text>chorismate + L-glutamine = anthranilate + pyruvate + L-glutamate + H(+)</text>
        <dbReference type="Rhea" id="RHEA:21732"/>
        <dbReference type="ChEBI" id="CHEBI:15361"/>
        <dbReference type="ChEBI" id="CHEBI:15378"/>
        <dbReference type="ChEBI" id="CHEBI:16567"/>
        <dbReference type="ChEBI" id="CHEBI:29748"/>
        <dbReference type="ChEBI" id="CHEBI:29985"/>
        <dbReference type="ChEBI" id="CHEBI:58359"/>
        <dbReference type="EC" id="4.1.3.27"/>
    </reaction>
</comment>
<evidence type="ECO:0000313" key="6">
    <source>
        <dbReference type="Proteomes" id="UP000600026"/>
    </source>
</evidence>
<dbReference type="SUPFAM" id="SSF52317">
    <property type="entry name" value="Class I glutamine amidotransferase-like"/>
    <property type="match status" value="1"/>
</dbReference>
<dbReference type="PRINTS" id="PR00096">
    <property type="entry name" value="GATASE"/>
</dbReference>
<dbReference type="SUPFAM" id="SSF56322">
    <property type="entry name" value="ADC synthase"/>
    <property type="match status" value="1"/>
</dbReference>
<dbReference type="NCBIfam" id="TIGR00566">
    <property type="entry name" value="trpG_papA"/>
    <property type="match status" value="1"/>
</dbReference>
<dbReference type="PROSITE" id="PS51273">
    <property type="entry name" value="GATASE_TYPE_1"/>
    <property type="match status" value="1"/>
</dbReference>
<dbReference type="PANTHER" id="PTHR11236:SF9">
    <property type="entry name" value="ANTHRANILATE SYNTHASE COMPONENT 1"/>
    <property type="match status" value="1"/>
</dbReference>
<dbReference type="InterPro" id="IPR017926">
    <property type="entry name" value="GATASE"/>
</dbReference>
<dbReference type="Proteomes" id="UP000600026">
    <property type="component" value="Unassembled WGS sequence"/>
</dbReference>
<comment type="caution">
    <text evidence="5">The sequence shown here is derived from an EMBL/GenBank/DDBJ whole genome shotgun (WGS) entry which is preliminary data.</text>
</comment>
<dbReference type="PANTHER" id="PTHR11236">
    <property type="entry name" value="AMINOBENZOATE/ANTHRANILATE SYNTHASE"/>
    <property type="match status" value="1"/>
</dbReference>